<name>A0A8S5NCQ6_9CAUD</name>
<sequence length="78" mass="8530">MAEFELPSLGPTPGAQATREALQKHYDSFRITQLNGVPEPYGLLEFTAGIRTFLAQLEALVAPSEAPVTSSRKARKQE</sequence>
<organism evidence="1">
    <name type="scientific">Caudovirales sp. ctSxd6</name>
    <dbReference type="NCBI Taxonomy" id="2826774"/>
    <lineage>
        <taxon>Viruses</taxon>
        <taxon>Duplodnaviria</taxon>
        <taxon>Heunggongvirae</taxon>
        <taxon>Uroviricota</taxon>
        <taxon>Caudoviricetes</taxon>
    </lineage>
</organism>
<protein>
    <submittedName>
        <fullName evidence="1">Uncharacterized protein</fullName>
    </submittedName>
</protein>
<accession>A0A8S5NCQ6</accession>
<proteinExistence type="predicted"/>
<evidence type="ECO:0000313" key="1">
    <source>
        <dbReference type="EMBL" id="DAD92605.1"/>
    </source>
</evidence>
<dbReference type="EMBL" id="BK015140">
    <property type="protein sequence ID" value="DAD92605.1"/>
    <property type="molecule type" value="Genomic_DNA"/>
</dbReference>
<reference evidence="1" key="1">
    <citation type="journal article" date="2021" name="Proc. Natl. Acad. Sci. U.S.A.">
        <title>A Catalog of Tens of Thousands of Viruses from Human Metagenomes Reveals Hidden Associations with Chronic Diseases.</title>
        <authorList>
            <person name="Tisza M.J."/>
            <person name="Buck C.B."/>
        </authorList>
    </citation>
    <scope>NUCLEOTIDE SEQUENCE</scope>
    <source>
        <strain evidence="1">CtSxd6</strain>
    </source>
</reference>